<dbReference type="GeneID" id="54459786"/>
<dbReference type="Gene3D" id="3.40.50.150">
    <property type="entry name" value="Vaccinia Virus protein VP39"/>
    <property type="match status" value="1"/>
</dbReference>
<evidence type="ECO:0000313" key="2">
    <source>
        <dbReference type="EMBL" id="KAF2816472.1"/>
    </source>
</evidence>
<accession>A0A6A6Z5T5</accession>
<dbReference type="CDD" id="cd02440">
    <property type="entry name" value="AdoMet_MTases"/>
    <property type="match status" value="1"/>
</dbReference>
<name>A0A6A6Z5T5_9PEZI</name>
<protein>
    <submittedName>
        <fullName evidence="2 4">S-adenosyl-L-methionine-dependent methyltransferase</fullName>
    </submittedName>
</protein>
<organism evidence="2">
    <name type="scientific">Mytilinidion resinicola</name>
    <dbReference type="NCBI Taxonomy" id="574789"/>
    <lineage>
        <taxon>Eukaryota</taxon>
        <taxon>Fungi</taxon>
        <taxon>Dikarya</taxon>
        <taxon>Ascomycota</taxon>
        <taxon>Pezizomycotina</taxon>
        <taxon>Dothideomycetes</taxon>
        <taxon>Pleosporomycetidae</taxon>
        <taxon>Mytilinidiales</taxon>
        <taxon>Mytilinidiaceae</taxon>
        <taxon>Mytilinidion</taxon>
    </lineage>
</organism>
<feature type="region of interest" description="Disordered" evidence="1">
    <location>
        <begin position="335"/>
        <end position="357"/>
    </location>
</feature>
<dbReference type="AlphaFoldDB" id="A0A6A6Z5T5"/>
<dbReference type="EMBL" id="MU003693">
    <property type="protein sequence ID" value="KAF2816472.1"/>
    <property type="molecule type" value="Genomic_DNA"/>
</dbReference>
<keyword evidence="2" id="KW-0808">Transferase</keyword>
<dbReference type="OrthoDB" id="2013972at2759"/>
<sequence>MSVSSSVYDYRYENGRRYHAYSEGTYLVPNDELEKDRLDLQHHTFRLTVDGALYIAPIPKDVQNVLDVGTGTGIWAIEFADEHSSATVLGTDLSPIQPDSVPANCSFLIDDADHEWLFRTKFDFIHARAMMAAFKDWPRFFQQSFANLNPNGFLELQEFHLPPICASNASLNTYPAISPNPIIAWGQHLSSAGLKIGLDFSAAASFGLLLQAAGFVDIHQRKLKWPYGPWAKGDKFKLLGKYARQDLNDGLGSSTLALFTRVLGWSREEVEVFNAGVRKELREGVEGVWQNVVFWYARKPVPGEDVGEQTITVEQTELEIDEEFLAGRRKKMEDAKVTSTQAESSDSIRKGYEVPSS</sequence>
<reference evidence="4" key="3">
    <citation type="submission" date="2025-04" db="UniProtKB">
        <authorList>
            <consortium name="RefSeq"/>
        </authorList>
    </citation>
    <scope>IDENTIFICATION</scope>
    <source>
        <strain evidence="4">CBS 304.34</strain>
    </source>
</reference>
<dbReference type="SUPFAM" id="SSF53335">
    <property type="entry name" value="S-adenosyl-L-methionine-dependent methyltransferases"/>
    <property type="match status" value="1"/>
</dbReference>
<dbReference type="RefSeq" id="XP_033583436.1">
    <property type="nucleotide sequence ID" value="XM_033718893.1"/>
</dbReference>
<reference evidence="4" key="2">
    <citation type="submission" date="2020-04" db="EMBL/GenBank/DDBJ databases">
        <authorList>
            <consortium name="NCBI Genome Project"/>
        </authorList>
    </citation>
    <scope>NUCLEOTIDE SEQUENCE</scope>
    <source>
        <strain evidence="4">CBS 304.34</strain>
    </source>
</reference>
<evidence type="ECO:0000313" key="3">
    <source>
        <dbReference type="Proteomes" id="UP000504636"/>
    </source>
</evidence>
<keyword evidence="2 4" id="KW-0489">Methyltransferase</keyword>
<dbReference type="PANTHER" id="PTHR43591:SF102">
    <property type="entry name" value="S-ADENOSYL-L-METHIONINE-DEPENDENT METHYLTRANSFERASE"/>
    <property type="match status" value="1"/>
</dbReference>
<evidence type="ECO:0000313" key="4">
    <source>
        <dbReference type="RefSeq" id="XP_033583436.1"/>
    </source>
</evidence>
<dbReference type="Pfam" id="PF13489">
    <property type="entry name" value="Methyltransf_23"/>
    <property type="match status" value="1"/>
</dbReference>
<dbReference type="GO" id="GO:0032259">
    <property type="term" value="P:methylation"/>
    <property type="evidence" value="ECO:0007669"/>
    <property type="project" value="UniProtKB-KW"/>
</dbReference>
<evidence type="ECO:0000256" key="1">
    <source>
        <dbReference type="SAM" id="MobiDB-lite"/>
    </source>
</evidence>
<reference evidence="2 4" key="1">
    <citation type="journal article" date="2020" name="Stud. Mycol.">
        <title>101 Dothideomycetes genomes: a test case for predicting lifestyles and emergence of pathogens.</title>
        <authorList>
            <person name="Haridas S."/>
            <person name="Albert R."/>
            <person name="Binder M."/>
            <person name="Bloem J."/>
            <person name="Labutti K."/>
            <person name="Salamov A."/>
            <person name="Andreopoulos B."/>
            <person name="Baker S."/>
            <person name="Barry K."/>
            <person name="Bills G."/>
            <person name="Bluhm B."/>
            <person name="Cannon C."/>
            <person name="Castanera R."/>
            <person name="Culley D."/>
            <person name="Daum C."/>
            <person name="Ezra D."/>
            <person name="Gonzalez J."/>
            <person name="Henrissat B."/>
            <person name="Kuo A."/>
            <person name="Liang C."/>
            <person name="Lipzen A."/>
            <person name="Lutzoni F."/>
            <person name="Magnuson J."/>
            <person name="Mondo S."/>
            <person name="Nolan M."/>
            <person name="Ohm R."/>
            <person name="Pangilinan J."/>
            <person name="Park H.-J."/>
            <person name="Ramirez L."/>
            <person name="Alfaro M."/>
            <person name="Sun H."/>
            <person name="Tritt A."/>
            <person name="Yoshinaga Y."/>
            <person name="Zwiers L.-H."/>
            <person name="Turgeon B."/>
            <person name="Goodwin S."/>
            <person name="Spatafora J."/>
            <person name="Crous P."/>
            <person name="Grigoriev I."/>
        </authorList>
    </citation>
    <scope>NUCLEOTIDE SEQUENCE</scope>
    <source>
        <strain evidence="2 4">CBS 304.34</strain>
    </source>
</reference>
<gene>
    <name evidence="2 4" type="ORF">BDZ99DRAFT_458340</name>
</gene>
<feature type="compositionally biased region" description="Basic and acidic residues" evidence="1">
    <location>
        <begin position="346"/>
        <end position="357"/>
    </location>
</feature>
<dbReference type="PANTHER" id="PTHR43591">
    <property type="entry name" value="METHYLTRANSFERASE"/>
    <property type="match status" value="1"/>
</dbReference>
<dbReference type="Proteomes" id="UP000504636">
    <property type="component" value="Unplaced"/>
</dbReference>
<proteinExistence type="predicted"/>
<dbReference type="GO" id="GO:0008168">
    <property type="term" value="F:methyltransferase activity"/>
    <property type="evidence" value="ECO:0007669"/>
    <property type="project" value="UniProtKB-KW"/>
</dbReference>
<dbReference type="InterPro" id="IPR029063">
    <property type="entry name" value="SAM-dependent_MTases_sf"/>
</dbReference>
<keyword evidence="3" id="KW-1185">Reference proteome</keyword>